<name>A0ABX7CQY9_SPHMU</name>
<dbReference type="Proteomes" id="UP000595498">
    <property type="component" value="Chromosome"/>
</dbReference>
<organism evidence="1 2">
    <name type="scientific">Sphingobacterium multivorum</name>
    <dbReference type="NCBI Taxonomy" id="28454"/>
    <lineage>
        <taxon>Bacteria</taxon>
        <taxon>Pseudomonadati</taxon>
        <taxon>Bacteroidota</taxon>
        <taxon>Sphingobacteriia</taxon>
        <taxon>Sphingobacteriales</taxon>
        <taxon>Sphingobacteriaceae</taxon>
        <taxon>Sphingobacterium</taxon>
    </lineage>
</organism>
<keyword evidence="2" id="KW-1185">Reference proteome</keyword>
<evidence type="ECO:0000313" key="1">
    <source>
        <dbReference type="EMBL" id="QQT54513.1"/>
    </source>
</evidence>
<reference evidence="1 2" key="1">
    <citation type="submission" date="2021-01" db="EMBL/GenBank/DDBJ databases">
        <title>FDA dAtabase for Regulatory Grade micrObial Sequences (FDA-ARGOS): Supporting development and validation of Infectious Disease Dx tests.</title>
        <authorList>
            <person name="Sproer C."/>
            <person name="Gronow S."/>
            <person name="Severitt S."/>
            <person name="Schroder I."/>
            <person name="Tallon L."/>
            <person name="Sadzewicz L."/>
            <person name="Zhao X."/>
            <person name="Boylan J."/>
            <person name="Ott S."/>
            <person name="Bowen H."/>
            <person name="Vavikolanu K."/>
            <person name="Mehta A."/>
            <person name="Aluvathingal J."/>
            <person name="Nadendla S."/>
            <person name="Lowell S."/>
            <person name="Myers T."/>
            <person name="Yan Y."/>
            <person name="Sichtig H."/>
        </authorList>
    </citation>
    <scope>NUCLEOTIDE SEQUENCE [LARGE SCALE GENOMIC DNA]</scope>
    <source>
        <strain evidence="1 2">FDAARGOS_1141</strain>
    </source>
</reference>
<protein>
    <submittedName>
        <fullName evidence="1">Uncharacterized protein</fullName>
    </submittedName>
</protein>
<accession>A0ABX7CQY9</accession>
<dbReference type="EMBL" id="CP068224">
    <property type="protein sequence ID" value="QQT54513.1"/>
    <property type="molecule type" value="Genomic_DNA"/>
</dbReference>
<evidence type="ECO:0000313" key="2">
    <source>
        <dbReference type="Proteomes" id="UP000595498"/>
    </source>
</evidence>
<gene>
    <name evidence="1" type="ORF">I6I98_04435</name>
</gene>
<sequence length="187" mass="22084">MEIKFKIETLGYIVAEISCATKRLRIGHSATYSDKFQELLNKFFFISEIVKEKQEIVFPYSTHVLWEDDFVNYNWTLSVYSIDSRINIKIDQLSSSNLTFKERLIHEDVEMEKLFDAIYFSLDEMLNDFELVGYKKKWEVGNFPIAEYITLKAARKGLDLQNMKCSEEEEWKQKMDLKGELGIINMS</sequence>
<proteinExistence type="predicted"/>